<evidence type="ECO:0000313" key="1">
    <source>
        <dbReference type="EMBL" id="MDA3732463.1"/>
    </source>
</evidence>
<organism evidence="1 2">
    <name type="scientific">Holtiella tumoricola</name>
    <dbReference type="NCBI Taxonomy" id="3018743"/>
    <lineage>
        <taxon>Bacteria</taxon>
        <taxon>Bacillati</taxon>
        <taxon>Bacillota</taxon>
        <taxon>Clostridia</taxon>
        <taxon>Lachnospirales</taxon>
        <taxon>Cellulosilyticaceae</taxon>
        <taxon>Holtiella</taxon>
    </lineage>
</organism>
<dbReference type="RefSeq" id="WP_082238809.1">
    <property type="nucleotide sequence ID" value="NZ_JAQIFT010000048.1"/>
</dbReference>
<protein>
    <submittedName>
        <fullName evidence="1">Aspartyl-phosphate phosphatase Spo0E family protein</fullName>
    </submittedName>
</protein>
<dbReference type="InterPro" id="IPR018540">
    <property type="entry name" value="Spo0E-like"/>
</dbReference>
<name>A0AA42DPM8_9FIRM</name>
<accession>A0AA42DPM8</accession>
<dbReference type="Proteomes" id="UP001169242">
    <property type="component" value="Unassembled WGS sequence"/>
</dbReference>
<gene>
    <name evidence="1" type="ORF">PBV87_13300</name>
</gene>
<dbReference type="Pfam" id="PF09388">
    <property type="entry name" value="SpoOE-like"/>
    <property type="match status" value="1"/>
</dbReference>
<proteinExistence type="predicted"/>
<evidence type="ECO:0000313" key="2">
    <source>
        <dbReference type="Proteomes" id="UP001169242"/>
    </source>
</evidence>
<reference evidence="1" key="1">
    <citation type="journal article" date="2023" name="Int. J. Syst. Evol. Microbiol.">
        <title>&lt;i&gt;Holtiella tumoricola&lt;/i&gt; gen. nov. sp. nov., isolated from a human clinical sample.</title>
        <authorList>
            <person name="Allen-Vercoe E."/>
            <person name="Daigneault M.C."/>
            <person name="Vancuren S.J."/>
            <person name="Cochrane K."/>
            <person name="O'Neal L.L."/>
            <person name="Sankaranarayanan K."/>
            <person name="Lawson P.A."/>
        </authorList>
    </citation>
    <scope>NUCLEOTIDE SEQUENCE</scope>
    <source>
        <strain evidence="1">CC70A</strain>
    </source>
</reference>
<comment type="caution">
    <text evidence="1">The sequence shown here is derived from an EMBL/GenBank/DDBJ whole genome shotgun (WGS) entry which is preliminary data.</text>
</comment>
<sequence>MNTTQGQIVDLQVRLNGLVENSSAYTDDMIELYKVSQQLDELIVRYYREYKA</sequence>
<keyword evidence="2" id="KW-1185">Reference proteome</keyword>
<dbReference type="EMBL" id="JAQIFT010000048">
    <property type="protein sequence ID" value="MDA3732463.1"/>
    <property type="molecule type" value="Genomic_DNA"/>
</dbReference>
<dbReference type="AlphaFoldDB" id="A0AA42DPM8"/>
<dbReference type="GO" id="GO:0043937">
    <property type="term" value="P:regulation of sporulation"/>
    <property type="evidence" value="ECO:0007669"/>
    <property type="project" value="InterPro"/>
</dbReference>